<accession>A0A6J7J542</accession>
<dbReference type="Gene3D" id="3.30.1360.200">
    <property type="match status" value="1"/>
</dbReference>
<dbReference type="InterPro" id="IPR048631">
    <property type="entry name" value="SecD_1st"/>
</dbReference>
<dbReference type="EMBL" id="CAFBND010000025">
    <property type="protein sequence ID" value="CAB4937747.1"/>
    <property type="molecule type" value="Genomic_DNA"/>
</dbReference>
<feature type="transmembrane region" description="Helical" evidence="10">
    <location>
        <begin position="435"/>
        <end position="455"/>
    </location>
</feature>
<feature type="compositionally biased region" description="Low complexity" evidence="9">
    <location>
        <begin position="190"/>
        <end position="232"/>
    </location>
</feature>
<keyword evidence="8 10" id="KW-0472">Membrane</keyword>
<keyword evidence="6 10" id="KW-1133">Transmembrane helix</keyword>
<evidence type="ECO:0000256" key="10">
    <source>
        <dbReference type="SAM" id="Phobius"/>
    </source>
</evidence>
<evidence type="ECO:0000256" key="6">
    <source>
        <dbReference type="ARBA" id="ARBA00022989"/>
    </source>
</evidence>
<dbReference type="GO" id="GO:0015450">
    <property type="term" value="F:protein-transporting ATPase activity"/>
    <property type="evidence" value="ECO:0007669"/>
    <property type="project" value="InterPro"/>
</dbReference>
<evidence type="ECO:0000256" key="4">
    <source>
        <dbReference type="ARBA" id="ARBA00022692"/>
    </source>
</evidence>
<feature type="transmembrane region" description="Helical" evidence="10">
    <location>
        <begin position="12"/>
        <end position="31"/>
    </location>
</feature>
<feature type="compositionally biased region" description="Low complexity" evidence="9">
    <location>
        <begin position="593"/>
        <end position="610"/>
    </location>
</feature>
<dbReference type="NCBIfam" id="TIGR00916">
    <property type="entry name" value="2A0604s01"/>
    <property type="match status" value="1"/>
</dbReference>
<keyword evidence="5" id="KW-0653">Protein transport</keyword>
<evidence type="ECO:0000256" key="5">
    <source>
        <dbReference type="ARBA" id="ARBA00022927"/>
    </source>
</evidence>
<evidence type="ECO:0000259" key="13">
    <source>
        <dbReference type="Pfam" id="PF22599"/>
    </source>
</evidence>
<evidence type="ECO:0000259" key="11">
    <source>
        <dbReference type="Pfam" id="PF02355"/>
    </source>
</evidence>
<dbReference type="Gene3D" id="3.30.70.3220">
    <property type="match status" value="1"/>
</dbReference>
<feature type="transmembrane region" description="Helical" evidence="10">
    <location>
        <begin position="461"/>
        <end position="486"/>
    </location>
</feature>
<feature type="region of interest" description="Disordered" evidence="9">
    <location>
        <begin position="584"/>
        <end position="610"/>
    </location>
</feature>
<keyword evidence="3" id="KW-1003">Cell membrane</keyword>
<feature type="domain" description="SecDF P1 head subdomain" evidence="13">
    <location>
        <begin position="281"/>
        <end position="389"/>
    </location>
</feature>
<dbReference type="Gene3D" id="1.20.1640.10">
    <property type="entry name" value="Multidrug efflux transporter AcrB transmembrane domain"/>
    <property type="match status" value="1"/>
</dbReference>
<dbReference type="PANTHER" id="PTHR30081:SF1">
    <property type="entry name" value="PROTEIN TRANSLOCASE SUBUNIT SECD"/>
    <property type="match status" value="1"/>
</dbReference>
<evidence type="ECO:0000256" key="1">
    <source>
        <dbReference type="ARBA" id="ARBA00004651"/>
    </source>
</evidence>
<dbReference type="InterPro" id="IPR005791">
    <property type="entry name" value="SecD"/>
</dbReference>
<dbReference type="InterPro" id="IPR054384">
    <property type="entry name" value="SecDF_P1_head"/>
</dbReference>
<feature type="transmembrane region" description="Helical" evidence="10">
    <location>
        <begin position="408"/>
        <end position="428"/>
    </location>
</feature>
<evidence type="ECO:0000256" key="9">
    <source>
        <dbReference type="SAM" id="MobiDB-lite"/>
    </source>
</evidence>
<evidence type="ECO:0000256" key="7">
    <source>
        <dbReference type="ARBA" id="ARBA00023010"/>
    </source>
</evidence>
<dbReference type="SUPFAM" id="SSF82866">
    <property type="entry name" value="Multidrug efflux transporter AcrB transmembrane domain"/>
    <property type="match status" value="1"/>
</dbReference>
<feature type="domain" description="Protein translocase subunit SecDF P1" evidence="12">
    <location>
        <begin position="68"/>
        <end position="127"/>
    </location>
</feature>
<evidence type="ECO:0000259" key="12">
    <source>
        <dbReference type="Pfam" id="PF21760"/>
    </source>
</evidence>
<evidence type="ECO:0000256" key="3">
    <source>
        <dbReference type="ARBA" id="ARBA00022475"/>
    </source>
</evidence>
<keyword evidence="4 10" id="KW-0812">Transmembrane</keyword>
<gene>
    <name evidence="14" type="ORF">UFOPK3752_00850</name>
</gene>
<dbReference type="InterPro" id="IPR055344">
    <property type="entry name" value="SecD_SecF_C_bact"/>
</dbReference>
<dbReference type="NCBIfam" id="TIGR01129">
    <property type="entry name" value="secD"/>
    <property type="match status" value="1"/>
</dbReference>
<feature type="transmembrane region" description="Helical" evidence="10">
    <location>
        <begin position="514"/>
        <end position="532"/>
    </location>
</feature>
<evidence type="ECO:0000256" key="2">
    <source>
        <dbReference type="ARBA" id="ARBA00022448"/>
    </source>
</evidence>
<feature type="domain" description="Protein export membrane protein SecD/SecF C-terminal" evidence="11">
    <location>
        <begin position="390"/>
        <end position="564"/>
    </location>
</feature>
<dbReference type="AlphaFoldDB" id="A0A6J7J542"/>
<comment type="subcellular location">
    <subcellularLocation>
        <location evidence="1">Cell membrane</location>
        <topology evidence="1">Multi-pass membrane protein</topology>
    </subcellularLocation>
</comment>
<organism evidence="14">
    <name type="scientific">freshwater metagenome</name>
    <dbReference type="NCBI Taxonomy" id="449393"/>
    <lineage>
        <taxon>unclassified sequences</taxon>
        <taxon>metagenomes</taxon>
        <taxon>ecological metagenomes</taxon>
    </lineage>
</organism>
<proteinExistence type="inferred from homology"/>
<dbReference type="PANTHER" id="PTHR30081">
    <property type="entry name" value="PROTEIN-EXPORT MEMBRANE PROTEIN SEC"/>
    <property type="match status" value="1"/>
</dbReference>
<dbReference type="Pfam" id="PF22599">
    <property type="entry name" value="SecDF_P1_head"/>
    <property type="match status" value="1"/>
</dbReference>
<dbReference type="Pfam" id="PF21760">
    <property type="entry name" value="SecD_1st"/>
    <property type="match status" value="1"/>
</dbReference>
<dbReference type="GO" id="GO:0005886">
    <property type="term" value="C:plasma membrane"/>
    <property type="evidence" value="ECO:0007669"/>
    <property type="project" value="UniProtKB-SubCell"/>
</dbReference>
<keyword evidence="7" id="KW-0811">Translocation</keyword>
<dbReference type="GO" id="GO:0006886">
    <property type="term" value="P:intracellular protein transport"/>
    <property type="evidence" value="ECO:0007669"/>
    <property type="project" value="InterPro"/>
</dbReference>
<reference evidence="14" key="1">
    <citation type="submission" date="2020-05" db="EMBL/GenBank/DDBJ databases">
        <authorList>
            <person name="Chiriac C."/>
            <person name="Salcher M."/>
            <person name="Ghai R."/>
            <person name="Kavagutti S V."/>
        </authorList>
    </citation>
    <scope>NUCLEOTIDE SEQUENCE</scope>
</reference>
<feature type="compositionally biased region" description="Low complexity" evidence="9">
    <location>
        <begin position="145"/>
        <end position="154"/>
    </location>
</feature>
<sequence length="610" mass="61787">MAAPTQRHARSGRTLAILGLIIASLAVWTFWPGESHAPKLGLDLRGGTAVILTPTGTQTGGAITDDQLKQAVEIIRQRVDGFGVAESEVTTQGSGQNASIIVSIPGVTNEAILESLATTAKLDFRPVLAQGFGSSMPTPTPTPSPSSSGTSSSPSPSPSPSTSANIVPPASPSATGNGAAITGGLRPNDTTTPASPSATGSPTPTASASVTPSPTSTASPSATAPTSPVSSVNGLPPIQSAANDGALQAAYITLDCSKTGATKGGPTDPKKFLVTCSKDGAYKYFLEPAAVEGTEISSAAAGLSQSGGGWEVNLTFSADGSTQFATVTGDLSKKSPPANQFGIVLDGLVESAPSVSQAIIGGSAVITGSFTADEAKALANVLKYGSLPVSLEVSSVESISPTLGQDQLTAGLLAGALGLLLVVVYLVIYYRALGVVAVASLLVAAAITFELFVILGRQLGFTLSLAGVAGAIVAIGITADSFVVYFERIRDEIREGRNLRAAGDAGWIRARKTILAADFVSFLAAVILYFLSVGSVRGFAFTLGLTTLVDVAVAFAFTRPLVSLLMRNPRFSSGKAWTGLSPDRLGAKSPLGTATSTRTTLAASRAAKES</sequence>
<keyword evidence="2" id="KW-0813">Transport</keyword>
<feature type="transmembrane region" description="Helical" evidence="10">
    <location>
        <begin position="538"/>
        <end position="557"/>
    </location>
</feature>
<protein>
    <submittedName>
        <fullName evidence="14">Unannotated protein</fullName>
    </submittedName>
</protein>
<dbReference type="InterPro" id="IPR022813">
    <property type="entry name" value="SecD/SecF_arch_bac"/>
</dbReference>
<dbReference type="InterPro" id="IPR048634">
    <property type="entry name" value="SecD_SecF_C"/>
</dbReference>
<evidence type="ECO:0000256" key="8">
    <source>
        <dbReference type="ARBA" id="ARBA00023136"/>
    </source>
</evidence>
<evidence type="ECO:0000313" key="14">
    <source>
        <dbReference type="EMBL" id="CAB4937747.1"/>
    </source>
</evidence>
<dbReference type="Pfam" id="PF02355">
    <property type="entry name" value="SecD_SecF_C"/>
    <property type="match status" value="1"/>
</dbReference>
<feature type="region of interest" description="Disordered" evidence="9">
    <location>
        <begin position="132"/>
        <end position="236"/>
    </location>
</feature>
<name>A0A6J7J542_9ZZZZ</name>
<dbReference type="HAMAP" id="MF_01463_B">
    <property type="entry name" value="SecD_B"/>
    <property type="match status" value="1"/>
</dbReference>